<evidence type="ECO:0000256" key="2">
    <source>
        <dbReference type="ARBA" id="ARBA00012608"/>
    </source>
</evidence>
<evidence type="ECO:0000256" key="12">
    <source>
        <dbReference type="PIRSR" id="PIRSR000350-4"/>
    </source>
</evidence>
<dbReference type="InterPro" id="IPR004099">
    <property type="entry name" value="Pyr_nucl-diS_OxRdtase_dimer"/>
</dbReference>
<dbReference type="PANTHER" id="PTHR22912:SF151">
    <property type="entry name" value="DIHYDROLIPOYL DEHYDROGENASE, MITOCHONDRIAL"/>
    <property type="match status" value="1"/>
</dbReference>
<dbReference type="SUPFAM" id="SSF51905">
    <property type="entry name" value="FAD/NAD(P)-binding domain"/>
    <property type="match status" value="1"/>
</dbReference>
<dbReference type="Gene3D" id="3.30.390.30">
    <property type="match status" value="1"/>
</dbReference>
<dbReference type="GO" id="GO:0006103">
    <property type="term" value="P:2-oxoglutarate metabolic process"/>
    <property type="evidence" value="ECO:0007669"/>
    <property type="project" value="TreeGrafter"/>
</dbReference>
<evidence type="ECO:0000256" key="7">
    <source>
        <dbReference type="ARBA" id="ARBA00023157"/>
    </source>
</evidence>
<keyword evidence="8 13" id="KW-0676">Redox-active center</keyword>
<dbReference type="PRINTS" id="PR00368">
    <property type="entry name" value="FADPNR"/>
</dbReference>
<evidence type="ECO:0000313" key="16">
    <source>
        <dbReference type="EMBL" id="MBT0663502.1"/>
    </source>
</evidence>
<evidence type="ECO:0000313" key="17">
    <source>
        <dbReference type="Proteomes" id="UP000811899"/>
    </source>
</evidence>
<keyword evidence="5 13" id="KW-0560">Oxidoreductase</keyword>
<evidence type="ECO:0000256" key="5">
    <source>
        <dbReference type="ARBA" id="ARBA00023002"/>
    </source>
</evidence>
<dbReference type="Pfam" id="PF07992">
    <property type="entry name" value="Pyr_redox_2"/>
    <property type="match status" value="1"/>
</dbReference>
<feature type="disulfide bond" description="Redox-active" evidence="12">
    <location>
        <begin position="44"/>
        <end position="49"/>
    </location>
</feature>
<protein>
    <recommendedName>
        <fullName evidence="2 13">Dihydrolipoyl dehydrogenase</fullName>
        <ecNumber evidence="2 13">1.8.1.4</ecNumber>
    </recommendedName>
</protein>
<dbReference type="PIRSF" id="PIRSF000350">
    <property type="entry name" value="Mercury_reductase_MerA"/>
    <property type="match status" value="1"/>
</dbReference>
<dbReference type="InterPro" id="IPR016156">
    <property type="entry name" value="FAD/NAD-linked_Rdtase_dimer_sf"/>
</dbReference>
<dbReference type="InterPro" id="IPR036188">
    <property type="entry name" value="FAD/NAD-bd_sf"/>
</dbReference>
<dbReference type="EC" id="1.8.1.4" evidence="2 13"/>
<evidence type="ECO:0000256" key="11">
    <source>
        <dbReference type="PIRSR" id="PIRSR000350-3"/>
    </source>
</evidence>
<feature type="binding site" evidence="11">
    <location>
        <position position="277"/>
    </location>
    <ligand>
        <name>NAD(+)</name>
        <dbReference type="ChEBI" id="CHEBI:57540"/>
    </ligand>
</feature>
<proteinExistence type="inferred from homology"/>
<comment type="catalytic activity">
    <reaction evidence="9 13">
        <text>N(6)-[(R)-dihydrolipoyl]-L-lysyl-[protein] + NAD(+) = N(6)-[(R)-lipoyl]-L-lysyl-[protein] + NADH + H(+)</text>
        <dbReference type="Rhea" id="RHEA:15045"/>
        <dbReference type="Rhea" id="RHEA-COMP:10474"/>
        <dbReference type="Rhea" id="RHEA-COMP:10475"/>
        <dbReference type="ChEBI" id="CHEBI:15378"/>
        <dbReference type="ChEBI" id="CHEBI:57540"/>
        <dbReference type="ChEBI" id="CHEBI:57945"/>
        <dbReference type="ChEBI" id="CHEBI:83099"/>
        <dbReference type="ChEBI" id="CHEBI:83100"/>
        <dbReference type="EC" id="1.8.1.4"/>
    </reaction>
</comment>
<dbReference type="InterPro" id="IPR023753">
    <property type="entry name" value="FAD/NAD-binding_dom"/>
</dbReference>
<feature type="active site" description="Proton acceptor" evidence="10">
    <location>
        <position position="450"/>
    </location>
</feature>
<accession>A0AAW4L6Q6</accession>
<comment type="miscellaneous">
    <text evidence="13">The active site is a redox-active disulfide bond.</text>
</comment>
<feature type="binding site" evidence="11">
    <location>
        <position position="210"/>
    </location>
    <ligand>
        <name>NAD(+)</name>
        <dbReference type="ChEBI" id="CHEBI:57540"/>
    </ligand>
</feature>
<dbReference type="EMBL" id="JAHCVJ010000001">
    <property type="protein sequence ID" value="MBT0663502.1"/>
    <property type="molecule type" value="Genomic_DNA"/>
</dbReference>
<dbReference type="GO" id="GO:0005737">
    <property type="term" value="C:cytoplasm"/>
    <property type="evidence" value="ECO:0007669"/>
    <property type="project" value="UniProtKB-ARBA"/>
</dbReference>
<feature type="binding site" evidence="11">
    <location>
        <position position="53"/>
    </location>
    <ligand>
        <name>FAD</name>
        <dbReference type="ChEBI" id="CHEBI:57692"/>
    </ligand>
</feature>
<evidence type="ECO:0000256" key="10">
    <source>
        <dbReference type="PIRSR" id="PIRSR000350-2"/>
    </source>
</evidence>
<dbReference type="InterPro" id="IPR001100">
    <property type="entry name" value="Pyr_nuc-diS_OxRdtase"/>
</dbReference>
<keyword evidence="11" id="KW-0547">Nucleotide-binding</keyword>
<dbReference type="PANTHER" id="PTHR22912">
    <property type="entry name" value="DISULFIDE OXIDOREDUCTASE"/>
    <property type="match status" value="1"/>
</dbReference>
<dbReference type="GO" id="GO:0004148">
    <property type="term" value="F:dihydrolipoyl dehydrogenase (NADH) activity"/>
    <property type="evidence" value="ECO:0007669"/>
    <property type="project" value="UniProtKB-EC"/>
</dbReference>
<dbReference type="AlphaFoldDB" id="A0AAW4L6Q6"/>
<dbReference type="InterPro" id="IPR006258">
    <property type="entry name" value="Lipoamide_DH"/>
</dbReference>
<comment type="cofactor">
    <cofactor evidence="11 13">
        <name>FAD</name>
        <dbReference type="ChEBI" id="CHEBI:57692"/>
    </cofactor>
    <text evidence="11 13">Binds 1 FAD per subunit.</text>
</comment>
<keyword evidence="3 13" id="KW-0285">Flavoprotein</keyword>
<dbReference type="Gene3D" id="3.50.50.60">
    <property type="entry name" value="FAD/NAD(P)-binding domain"/>
    <property type="match status" value="2"/>
</dbReference>
<evidence type="ECO:0000256" key="8">
    <source>
        <dbReference type="ARBA" id="ARBA00023284"/>
    </source>
</evidence>
<evidence type="ECO:0000256" key="9">
    <source>
        <dbReference type="ARBA" id="ARBA00049187"/>
    </source>
</evidence>
<evidence type="ECO:0000256" key="13">
    <source>
        <dbReference type="RuleBase" id="RU003692"/>
    </source>
</evidence>
<evidence type="ECO:0000256" key="1">
    <source>
        <dbReference type="ARBA" id="ARBA00007532"/>
    </source>
</evidence>
<dbReference type="FunFam" id="3.30.390.30:FF:000001">
    <property type="entry name" value="Dihydrolipoyl dehydrogenase"/>
    <property type="match status" value="1"/>
</dbReference>
<keyword evidence="6 11" id="KW-0520">NAD</keyword>
<dbReference type="PRINTS" id="PR00411">
    <property type="entry name" value="PNDRDTASEI"/>
</dbReference>
<comment type="caution">
    <text evidence="16">The sequence shown here is derived from an EMBL/GenBank/DDBJ whole genome shotgun (WGS) entry which is preliminary data.</text>
</comment>
<dbReference type="SUPFAM" id="SSF55424">
    <property type="entry name" value="FAD/NAD-linked reductases, dimerisation (C-terminal) domain"/>
    <property type="match status" value="1"/>
</dbReference>
<reference evidence="16 17" key="1">
    <citation type="submission" date="2021-05" db="EMBL/GenBank/DDBJ databases">
        <title>The draft genome of Geobacter pelophilus DSM 12255.</title>
        <authorList>
            <person name="Xu Z."/>
            <person name="Masuda Y."/>
            <person name="Itoh H."/>
            <person name="Senoo K."/>
        </authorList>
    </citation>
    <scope>NUCLEOTIDE SEQUENCE [LARGE SCALE GENOMIC DNA]</scope>
    <source>
        <strain evidence="16 17">DSM 12255</strain>
    </source>
</reference>
<feature type="binding site" evidence="11">
    <location>
        <position position="318"/>
    </location>
    <ligand>
        <name>FAD</name>
        <dbReference type="ChEBI" id="CHEBI:57692"/>
    </ligand>
</feature>
<evidence type="ECO:0000256" key="4">
    <source>
        <dbReference type="ARBA" id="ARBA00022827"/>
    </source>
</evidence>
<evidence type="ECO:0000256" key="6">
    <source>
        <dbReference type="ARBA" id="ARBA00023027"/>
    </source>
</evidence>
<dbReference type="InterPro" id="IPR050151">
    <property type="entry name" value="Class-I_Pyr_Nuc-Dis_Oxidored"/>
</dbReference>
<comment type="similarity">
    <text evidence="1 13">Belongs to the class-I pyridine nucleotide-disulfide oxidoreductase family.</text>
</comment>
<feature type="domain" description="FAD/NAD(P)-binding" evidence="15">
    <location>
        <begin position="6"/>
        <end position="333"/>
    </location>
</feature>
<evidence type="ECO:0000259" key="15">
    <source>
        <dbReference type="Pfam" id="PF07992"/>
    </source>
</evidence>
<evidence type="ECO:0000256" key="3">
    <source>
        <dbReference type="ARBA" id="ARBA00022630"/>
    </source>
</evidence>
<name>A0AAW4L6Q6_9BACT</name>
<dbReference type="NCBIfam" id="TIGR01350">
    <property type="entry name" value="lipoamide_DH"/>
    <property type="match status" value="1"/>
</dbReference>
<dbReference type="PROSITE" id="PS00076">
    <property type="entry name" value="PYRIDINE_REDOX_1"/>
    <property type="match status" value="1"/>
</dbReference>
<organism evidence="16 17">
    <name type="scientific">Geoanaerobacter pelophilus</name>
    <dbReference type="NCBI Taxonomy" id="60036"/>
    <lineage>
        <taxon>Bacteria</taxon>
        <taxon>Pseudomonadati</taxon>
        <taxon>Thermodesulfobacteriota</taxon>
        <taxon>Desulfuromonadia</taxon>
        <taxon>Geobacterales</taxon>
        <taxon>Geobacteraceae</taxon>
        <taxon>Geoanaerobacter</taxon>
    </lineage>
</organism>
<dbReference type="GO" id="GO:0050660">
    <property type="term" value="F:flavin adenine dinucleotide binding"/>
    <property type="evidence" value="ECO:0007669"/>
    <property type="project" value="InterPro"/>
</dbReference>
<dbReference type="InterPro" id="IPR012999">
    <property type="entry name" value="Pyr_OxRdtase_I_AS"/>
</dbReference>
<keyword evidence="7" id="KW-1015">Disulfide bond</keyword>
<feature type="binding site" evidence="11">
    <location>
        <begin position="187"/>
        <end position="194"/>
    </location>
    <ligand>
        <name>NAD(+)</name>
        <dbReference type="ChEBI" id="CHEBI:57540"/>
    </ligand>
</feature>
<gene>
    <name evidence="16" type="primary">lpdA</name>
    <name evidence="16" type="ORF">KI809_04225</name>
</gene>
<feature type="domain" description="Pyridine nucleotide-disulphide oxidoreductase dimerisation" evidence="14">
    <location>
        <begin position="352"/>
        <end position="461"/>
    </location>
</feature>
<dbReference type="RefSeq" id="WP_214170237.1">
    <property type="nucleotide sequence ID" value="NZ_JAHCVJ010000001.1"/>
</dbReference>
<keyword evidence="17" id="KW-1185">Reference proteome</keyword>
<evidence type="ECO:0000259" key="14">
    <source>
        <dbReference type="Pfam" id="PF02852"/>
    </source>
</evidence>
<sequence>MSDMVYDLIVIGAGPGGYVAAIRASQLGMKVCVVEKSDTLGGVCLNEGCIPSKALLDSSEHFAQARDKFSQHGVIIDPPRLDLARMQGRKADVVKKLTDGVVFLFKKNNIERLQATARIGTVDGELRTVHLSGGAAGEATVKGRRLLLATGSRAAEIPTIPFDGEFVVDARGALSFDKVPEHLVVIGAGYIGLELGSVWRRLGSKVTVVEMLAKPLPATDGQVADTLVRSLKKQGMTFHLDTKVVSVAKLNDKISLNLEGPGGPVAIDCDRVLVAAGRVPNSDIPGVLEAGIKVDGHGRVTVDENYMTSVPGIYAIGDLVAGPMLAHKASEEGVVCVERMNDEKSVVDYEFIPGVVYTWPEAAGVGKTEEQLKNEAVPYAVGRFSFMANGRAKCLDETEGFVKVLAHPETGRVLGVHIIGPRASDMIAEAVTAMTYGATAEDIAMTFHAHPTLSEALKEAALDVGKRAIHS</sequence>
<dbReference type="Pfam" id="PF02852">
    <property type="entry name" value="Pyr_redox_dim"/>
    <property type="match status" value="1"/>
</dbReference>
<feature type="binding site" evidence="11">
    <location>
        <begin position="150"/>
        <end position="152"/>
    </location>
    <ligand>
        <name>FAD</name>
        <dbReference type="ChEBI" id="CHEBI:57692"/>
    </ligand>
</feature>
<dbReference type="Proteomes" id="UP000811899">
    <property type="component" value="Unassembled WGS sequence"/>
</dbReference>
<feature type="binding site" evidence="11">
    <location>
        <begin position="324"/>
        <end position="327"/>
    </location>
    <ligand>
        <name>FAD</name>
        <dbReference type="ChEBI" id="CHEBI:57692"/>
    </ligand>
</feature>
<keyword evidence="4 11" id="KW-0274">FAD</keyword>